<keyword evidence="1" id="KW-0472">Membrane</keyword>
<evidence type="ECO:0000256" key="1">
    <source>
        <dbReference type="SAM" id="Phobius"/>
    </source>
</evidence>
<accession>A0A926KVG7</accession>
<keyword evidence="1" id="KW-1133">Transmembrane helix</keyword>
<feature type="transmembrane region" description="Helical" evidence="1">
    <location>
        <begin position="101"/>
        <end position="120"/>
    </location>
</feature>
<dbReference type="Proteomes" id="UP000650466">
    <property type="component" value="Unassembled WGS sequence"/>
</dbReference>
<feature type="transmembrane region" description="Helical" evidence="1">
    <location>
        <begin position="187"/>
        <end position="207"/>
    </location>
</feature>
<feature type="transmembrane region" description="Helical" evidence="1">
    <location>
        <begin position="154"/>
        <end position="175"/>
    </location>
</feature>
<dbReference type="EMBL" id="JACVVD010000017">
    <property type="protein sequence ID" value="MBD0384277.1"/>
    <property type="molecule type" value="Genomic_DNA"/>
</dbReference>
<feature type="transmembrane region" description="Helical" evidence="1">
    <location>
        <begin position="76"/>
        <end position="95"/>
    </location>
</feature>
<dbReference type="AlphaFoldDB" id="A0A926KVG7"/>
<name>A0A926KVG7_9BACL</name>
<protein>
    <recommendedName>
        <fullName evidence="4">TM2 domain-containing protein</fullName>
    </recommendedName>
</protein>
<organism evidence="2 3">
    <name type="scientific">Paenibacillus sedimenti</name>
    <dbReference type="NCBI Taxonomy" id="2770274"/>
    <lineage>
        <taxon>Bacteria</taxon>
        <taxon>Bacillati</taxon>
        <taxon>Bacillota</taxon>
        <taxon>Bacilli</taxon>
        <taxon>Bacillales</taxon>
        <taxon>Paenibacillaceae</taxon>
        <taxon>Paenibacillus</taxon>
    </lineage>
</organism>
<gene>
    <name evidence="2" type="ORF">ICC18_29950</name>
</gene>
<evidence type="ECO:0000313" key="2">
    <source>
        <dbReference type="EMBL" id="MBD0384277.1"/>
    </source>
</evidence>
<reference evidence="2" key="1">
    <citation type="submission" date="2020-09" db="EMBL/GenBank/DDBJ databases">
        <title>Draft Genome Sequence of Paenibacillus sp. WST5.</title>
        <authorList>
            <person name="Bao Z."/>
        </authorList>
    </citation>
    <scope>NUCLEOTIDE SEQUENCE</scope>
    <source>
        <strain evidence="2">WST5</strain>
    </source>
</reference>
<proteinExistence type="predicted"/>
<keyword evidence="3" id="KW-1185">Reference proteome</keyword>
<sequence length="215" mass="24237">MNMPNDNHRHRIPEFPAQDDLLQDPFSRASSHSYGNMPPYAPYFQVPKKRKFVAGLLSFLMPGTGHFYLGLMQRGLFIMMLLILDIFTITTLASQETDANVPMITLFALFIPVIYFYNIFDALQATDNVNRRNELGDFANGAAGSFMQDPLQKLFRGTNLGVMLITIGTLFFLLSSKPRWFTGLFDLMGSYIGSVVLIVAGLAMFLLESRKNKSE</sequence>
<evidence type="ECO:0000313" key="3">
    <source>
        <dbReference type="Proteomes" id="UP000650466"/>
    </source>
</evidence>
<feature type="transmembrane region" description="Helical" evidence="1">
    <location>
        <begin position="52"/>
        <end position="69"/>
    </location>
</feature>
<comment type="caution">
    <text evidence="2">The sequence shown here is derived from an EMBL/GenBank/DDBJ whole genome shotgun (WGS) entry which is preliminary data.</text>
</comment>
<keyword evidence="1" id="KW-0812">Transmembrane</keyword>
<evidence type="ECO:0008006" key="4">
    <source>
        <dbReference type="Google" id="ProtNLM"/>
    </source>
</evidence>